<evidence type="ECO:0000313" key="3">
    <source>
        <dbReference type="Proteomes" id="UP000234681"/>
    </source>
</evidence>
<evidence type="ECO:0000313" key="2">
    <source>
        <dbReference type="EMBL" id="EDM04371.1"/>
    </source>
</evidence>
<reference evidence="2 3" key="1">
    <citation type="submission" date="2005-07" db="EMBL/GenBank/DDBJ databases">
        <authorList>
            <person name="Mural R.J."/>
            <person name="Li P.W."/>
            <person name="Adams M.D."/>
            <person name="Amanatides P.G."/>
            <person name="Baden-Tillson H."/>
            <person name="Barnstead M."/>
            <person name="Chin S.H."/>
            <person name="Dew I."/>
            <person name="Evans C.A."/>
            <person name="Ferriera S."/>
            <person name="Flanigan M."/>
            <person name="Fosler C."/>
            <person name="Glodek A."/>
            <person name="Gu Z."/>
            <person name="Holt R.A."/>
            <person name="Jennings D."/>
            <person name="Kraft C.L."/>
            <person name="Lu F."/>
            <person name="Nguyen T."/>
            <person name="Nusskern D.R."/>
            <person name="Pfannkoch C.M."/>
            <person name="Sitter C."/>
            <person name="Sutton G.G."/>
            <person name="Venter J.C."/>
            <person name="Wang Z."/>
            <person name="Woodage T."/>
            <person name="Zheng X.H."/>
            <person name="Zhong F."/>
        </authorList>
    </citation>
    <scope>NUCLEOTIDE SEQUENCE [LARGE SCALE GENOMIC DNA]</scope>
    <source>
        <strain>BN</strain>
        <strain evidence="3">Sprague-Dawley</strain>
    </source>
</reference>
<dbReference type="EMBL" id="CH473948">
    <property type="protein sequence ID" value="EDM04371.1"/>
    <property type="molecule type" value="Genomic_DNA"/>
</dbReference>
<evidence type="ECO:0000256" key="1">
    <source>
        <dbReference type="SAM" id="SignalP"/>
    </source>
</evidence>
<organism evidence="2 3">
    <name type="scientific">Rattus norvegicus</name>
    <name type="common">Rat</name>
    <dbReference type="NCBI Taxonomy" id="10116"/>
    <lineage>
        <taxon>Eukaryota</taxon>
        <taxon>Metazoa</taxon>
        <taxon>Chordata</taxon>
        <taxon>Craniata</taxon>
        <taxon>Vertebrata</taxon>
        <taxon>Euteleostomi</taxon>
        <taxon>Mammalia</taxon>
        <taxon>Eutheria</taxon>
        <taxon>Euarchontoglires</taxon>
        <taxon>Glires</taxon>
        <taxon>Rodentia</taxon>
        <taxon>Myomorpha</taxon>
        <taxon>Muroidea</taxon>
        <taxon>Muridae</taxon>
        <taxon>Murinae</taxon>
        <taxon>Rattus</taxon>
    </lineage>
</organism>
<feature type="signal peptide" evidence="1">
    <location>
        <begin position="1"/>
        <end position="30"/>
    </location>
</feature>
<dbReference type="Proteomes" id="UP000234681">
    <property type="component" value="Chromosome 10"/>
</dbReference>
<sequence>MQWALFHLPMLLAAGLTAFWVFMNIGLVNAAPVKPAERRLGWSGTQHCLPTSGWKPFVLRAWLFLPSAPLQVFNSSQPSLVLPNSGETPMSLLWPFLRGSASLAP</sequence>
<dbReference type="AlphaFoldDB" id="A6HEB6"/>
<gene>
    <name evidence="2" type="ORF">rCG_35267</name>
</gene>
<protein>
    <submittedName>
        <fullName evidence="2">RCG35267</fullName>
    </submittedName>
</protein>
<proteinExistence type="predicted"/>
<name>A6HEB6_RAT</name>
<accession>A6HEB6</accession>
<keyword evidence="1" id="KW-0732">Signal</keyword>
<feature type="chain" id="PRO_5039895329" evidence="1">
    <location>
        <begin position="31"/>
        <end position="105"/>
    </location>
</feature>